<organism evidence="11 12">
    <name type="scientific">Kluyveromyces marxianus</name>
    <name type="common">Yeast</name>
    <name type="synonym">Candida kefyr</name>
    <dbReference type="NCBI Taxonomy" id="4911"/>
    <lineage>
        <taxon>Eukaryota</taxon>
        <taxon>Fungi</taxon>
        <taxon>Dikarya</taxon>
        <taxon>Ascomycota</taxon>
        <taxon>Saccharomycotina</taxon>
        <taxon>Saccharomycetes</taxon>
        <taxon>Saccharomycetales</taxon>
        <taxon>Saccharomycetaceae</taxon>
        <taxon>Kluyveromyces</taxon>
    </lineage>
</organism>
<dbReference type="SUPFAM" id="SSF55811">
    <property type="entry name" value="Nudix"/>
    <property type="match status" value="1"/>
</dbReference>
<evidence type="ECO:0000256" key="1">
    <source>
        <dbReference type="ARBA" id="ARBA00001936"/>
    </source>
</evidence>
<dbReference type="Gene3D" id="1.10.10.1050">
    <property type="entry name" value="Dcp2, box A domain"/>
    <property type="match status" value="1"/>
</dbReference>
<feature type="compositionally biased region" description="Low complexity" evidence="9">
    <location>
        <begin position="819"/>
        <end position="830"/>
    </location>
</feature>
<feature type="compositionally biased region" description="Polar residues" evidence="9">
    <location>
        <begin position="484"/>
        <end position="496"/>
    </location>
</feature>
<feature type="compositionally biased region" description="Polar residues" evidence="9">
    <location>
        <begin position="517"/>
        <end position="534"/>
    </location>
</feature>
<evidence type="ECO:0000259" key="10">
    <source>
        <dbReference type="PROSITE" id="PS51462"/>
    </source>
</evidence>
<evidence type="ECO:0000313" key="12">
    <source>
        <dbReference type="Proteomes" id="UP000422736"/>
    </source>
</evidence>
<dbReference type="InterPro" id="IPR036189">
    <property type="entry name" value="DCP2_BoxA_sf"/>
</dbReference>
<feature type="region of interest" description="Disordered" evidence="9">
    <location>
        <begin position="384"/>
        <end position="424"/>
    </location>
</feature>
<feature type="region of interest" description="Disordered" evidence="9">
    <location>
        <begin position="328"/>
        <end position="363"/>
    </location>
</feature>
<feature type="compositionally biased region" description="Low complexity" evidence="9">
    <location>
        <begin position="347"/>
        <end position="357"/>
    </location>
</feature>
<feature type="compositionally biased region" description="Polar residues" evidence="9">
    <location>
        <begin position="393"/>
        <end position="403"/>
    </location>
</feature>
<evidence type="ECO:0000313" key="11">
    <source>
        <dbReference type="EMBL" id="QGN17318.1"/>
    </source>
</evidence>
<evidence type="ECO:0000256" key="2">
    <source>
        <dbReference type="ARBA" id="ARBA00004496"/>
    </source>
</evidence>
<accession>A0ABX6F4M3</accession>
<keyword evidence="5" id="KW-0479">Metal-binding</keyword>
<feature type="compositionally biased region" description="Polar residues" evidence="9">
    <location>
        <begin position="597"/>
        <end position="608"/>
    </location>
</feature>
<comment type="subcellular location">
    <subcellularLocation>
        <location evidence="2">Cytoplasm</location>
    </subcellularLocation>
</comment>
<feature type="compositionally biased region" description="Polar residues" evidence="9">
    <location>
        <begin position="578"/>
        <end position="589"/>
    </location>
</feature>
<evidence type="ECO:0000256" key="4">
    <source>
        <dbReference type="ARBA" id="ARBA00022490"/>
    </source>
</evidence>
<dbReference type="Proteomes" id="UP000422736">
    <property type="component" value="Chromosome 6"/>
</dbReference>
<feature type="domain" description="Nudix hydrolase" evidence="10">
    <location>
        <begin position="100"/>
        <end position="238"/>
    </location>
</feature>
<dbReference type="SUPFAM" id="SSF140586">
    <property type="entry name" value="Dcp2 domain-like"/>
    <property type="match status" value="1"/>
</dbReference>
<keyword evidence="6" id="KW-0378">Hydrolase</keyword>
<keyword evidence="4" id="KW-0963">Cytoplasm</keyword>
<evidence type="ECO:0000256" key="3">
    <source>
        <dbReference type="ARBA" id="ARBA00005279"/>
    </source>
</evidence>
<dbReference type="PROSITE" id="PS51462">
    <property type="entry name" value="NUDIX"/>
    <property type="match status" value="1"/>
</dbReference>
<feature type="compositionally biased region" description="Acidic residues" evidence="9">
    <location>
        <begin position="408"/>
        <end position="424"/>
    </location>
</feature>
<feature type="compositionally biased region" description="Polar residues" evidence="9">
    <location>
        <begin position="795"/>
        <end position="808"/>
    </location>
</feature>
<dbReference type="InterPro" id="IPR007722">
    <property type="entry name" value="DCP2_BoxA"/>
</dbReference>
<dbReference type="InterPro" id="IPR000086">
    <property type="entry name" value="NUDIX_hydrolase_dom"/>
</dbReference>
<feature type="region of interest" description="Disordered" evidence="9">
    <location>
        <begin position="482"/>
        <end position="608"/>
    </location>
</feature>
<comment type="similarity">
    <text evidence="3">Belongs to the Nudix hydrolase family. DCP2 subfamily.</text>
</comment>
<feature type="compositionally biased region" description="Polar residues" evidence="9">
    <location>
        <begin position="328"/>
        <end position="346"/>
    </location>
</feature>
<dbReference type="EMBL" id="CP015059">
    <property type="protein sequence ID" value="QGN17318.1"/>
    <property type="molecule type" value="Genomic_DNA"/>
</dbReference>
<dbReference type="Pfam" id="PF00293">
    <property type="entry name" value="NUDIX"/>
    <property type="match status" value="1"/>
</dbReference>
<proteinExistence type="inferred from homology"/>
<gene>
    <name evidence="11" type="primary">DCP2</name>
    <name evidence="11" type="ORF">FIM1_4050</name>
</gene>
<keyword evidence="7" id="KW-0694">RNA-binding</keyword>
<keyword evidence="8" id="KW-0464">Manganese</keyword>
<dbReference type="Pfam" id="PF05026">
    <property type="entry name" value="DCP2"/>
    <property type="match status" value="1"/>
</dbReference>
<sequence>MSLPLYRPLETVSLDNAIEDLVVRFILNVPPEDLATVERVLFHFEEASWFYTDFVKLMNPYLPNLSIRSFSKTVKDICPLIWNWDITPENALVKFSMYKRSIPVRGAAIFNENLSKILLLRGANSKHWSFPRGKIGKDEDDVSCCIREVKEETGFDLTGYIDADQYVERNMNGKNFKIFLVKGVPEDFEFKPEHKNEIQAIEWKDFKKLSKAIFKNEGSAKVFLVNSMIRPLSLYVKNEKRAKDEDKLKQYAEEHLKAILGLNKKENKIVLDAGRELMEMLQSSAKNAQHTSVGEQQPATESRTVDVNQARNLFPLISVQSLSTLGTTEDFSHSSSELNGHLKSSPNNVNVSNNTSTQAQPGDLQASSKELLAFLHKASTVEEIEHNDKETDTISSFPTANINSKDENYEEFESSSDESEYEDSQEVIDNANIEFDAKRNDENLLNVNKVQTEIPQQEIVKPTATTIASSGKPKMTILKRLDSQSKPNGQESQFVTAQKPKIRLLKRGDKLEDLSSGGLSPKSQSVDRNSSSPAPVSLDTAPKTEPEYQSDNFNQDSAARSLLSILKKPSAKEKEDVTSSSPRFNNITENNEEHKVASSTASPVIQSENGTTKNIIHSLSESQQGSVSSPNNGSSELLDLLKKPQLTENFAHSPVSESSETNTKPSSELLSLLKKPKSTTATASPTVNESVPAQTPYQMNQVNQVNQMNQMNPMNQGYQMQPQISHQAPQMQQMMPPQNYMPQNMPFVPQMFPGQQQYVFQQPMNGYPIQNQPPMNPGQNMNGQTFNQSQELLNMLQKPNENVNSNPASPLPMQQEPQSASSELLSLLRR</sequence>
<dbReference type="CDD" id="cd03672">
    <property type="entry name" value="NUDIX_Dcp2p_Nudt20"/>
    <property type="match status" value="1"/>
</dbReference>
<dbReference type="PROSITE" id="PS00893">
    <property type="entry name" value="NUDIX_BOX"/>
    <property type="match status" value="1"/>
</dbReference>
<dbReference type="PANTHER" id="PTHR23114">
    <property type="entry name" value="M7GPPPN-MRNA HYDROLASE"/>
    <property type="match status" value="1"/>
</dbReference>
<evidence type="ECO:0000256" key="9">
    <source>
        <dbReference type="SAM" id="MobiDB-lite"/>
    </source>
</evidence>
<comment type="cofactor">
    <cofactor evidence="1">
        <name>Mn(2+)</name>
        <dbReference type="ChEBI" id="CHEBI:29035"/>
    </cofactor>
</comment>
<evidence type="ECO:0000256" key="5">
    <source>
        <dbReference type="ARBA" id="ARBA00022723"/>
    </source>
</evidence>
<evidence type="ECO:0000256" key="6">
    <source>
        <dbReference type="ARBA" id="ARBA00022801"/>
    </source>
</evidence>
<dbReference type="InterPro" id="IPR020084">
    <property type="entry name" value="NUDIX_hydrolase_CS"/>
</dbReference>
<name>A0ABX6F4M3_KLUMA</name>
<feature type="compositionally biased region" description="Low complexity" evidence="9">
    <location>
        <begin position="674"/>
        <end position="686"/>
    </location>
</feature>
<dbReference type="SMART" id="SM01125">
    <property type="entry name" value="DCP2"/>
    <property type="match status" value="1"/>
</dbReference>
<evidence type="ECO:0000256" key="7">
    <source>
        <dbReference type="ARBA" id="ARBA00022884"/>
    </source>
</evidence>
<feature type="region of interest" description="Disordered" evidence="9">
    <location>
        <begin position="795"/>
        <end position="830"/>
    </location>
</feature>
<reference evidence="11 12" key="1">
    <citation type="submission" date="2016-03" db="EMBL/GenBank/DDBJ databases">
        <title>How can Kluyveromyces marxianus grow so fast - potential evolutionary course in Saccharomyces Complex revealed by comparative genomics.</title>
        <authorList>
            <person name="Mo W."/>
            <person name="Lu W."/>
            <person name="Yang X."/>
            <person name="Qi J."/>
            <person name="Lv H."/>
        </authorList>
    </citation>
    <scope>NUCLEOTIDE SEQUENCE [LARGE SCALE GENOMIC DNA]</scope>
    <source>
        <strain evidence="11 12">FIM1</strain>
    </source>
</reference>
<keyword evidence="12" id="KW-1185">Reference proteome</keyword>
<protein>
    <submittedName>
        <fullName evidence="11">mRNA-decapping enzyme subunit 2</fullName>
    </submittedName>
</protein>
<evidence type="ECO:0000256" key="8">
    <source>
        <dbReference type="ARBA" id="ARBA00023211"/>
    </source>
</evidence>
<dbReference type="PANTHER" id="PTHR23114:SF17">
    <property type="entry name" value="M7GPPPN-MRNA HYDROLASE"/>
    <property type="match status" value="1"/>
</dbReference>
<feature type="region of interest" description="Disordered" evidence="9">
    <location>
        <begin position="283"/>
        <end position="304"/>
    </location>
</feature>
<feature type="compositionally biased region" description="Polar residues" evidence="9">
    <location>
        <begin position="547"/>
        <end position="558"/>
    </location>
</feature>
<dbReference type="InterPro" id="IPR044099">
    <property type="entry name" value="Dcp2_NUDIX"/>
</dbReference>
<feature type="region of interest" description="Disordered" evidence="9">
    <location>
        <begin position="674"/>
        <end position="695"/>
    </location>
</feature>
<dbReference type="Gene3D" id="3.90.79.10">
    <property type="entry name" value="Nucleoside Triphosphate Pyrophosphohydrolase"/>
    <property type="match status" value="1"/>
</dbReference>
<dbReference type="InterPro" id="IPR015797">
    <property type="entry name" value="NUDIX_hydrolase-like_dom_sf"/>
</dbReference>